<reference evidence="6" key="1">
    <citation type="submission" date="2015-07" db="EMBL/GenBank/DDBJ databases">
        <title>Transcriptome Assembly of Anthurium amnicola.</title>
        <authorList>
            <person name="Suzuki J."/>
        </authorList>
    </citation>
    <scope>NUCLEOTIDE SEQUENCE</scope>
</reference>
<feature type="signal peptide" evidence="4">
    <location>
        <begin position="1"/>
        <end position="29"/>
    </location>
</feature>
<dbReference type="GO" id="GO:0006310">
    <property type="term" value="P:DNA recombination"/>
    <property type="evidence" value="ECO:0007669"/>
    <property type="project" value="UniProtKB-KW"/>
</dbReference>
<keyword evidence="4" id="KW-0732">Signal</keyword>
<dbReference type="Pfam" id="PF00154">
    <property type="entry name" value="RecA_N"/>
    <property type="match status" value="1"/>
</dbReference>
<gene>
    <name evidence="6" type="primary">At3g10140_0</name>
    <name evidence="6" type="ORF">g.49878</name>
</gene>
<dbReference type="PANTHER" id="PTHR45900:SF4">
    <property type="entry name" value="DNA REPAIR PROTEIN RECA HOMOLOG 2, MITOCHONDRIAL"/>
    <property type="match status" value="1"/>
</dbReference>
<evidence type="ECO:0000256" key="3">
    <source>
        <dbReference type="ARBA" id="ARBA00023172"/>
    </source>
</evidence>
<evidence type="ECO:0000313" key="6">
    <source>
        <dbReference type="EMBL" id="JAT43939.1"/>
    </source>
</evidence>
<dbReference type="GO" id="GO:0006281">
    <property type="term" value="P:DNA repair"/>
    <property type="evidence" value="ECO:0007669"/>
    <property type="project" value="InterPro"/>
</dbReference>
<evidence type="ECO:0000256" key="2">
    <source>
        <dbReference type="ARBA" id="ARBA00022840"/>
    </source>
</evidence>
<dbReference type="GO" id="GO:0005524">
    <property type="term" value="F:ATP binding"/>
    <property type="evidence" value="ECO:0007669"/>
    <property type="project" value="UniProtKB-KW"/>
</dbReference>
<name>A0A1D1XNI6_9ARAE</name>
<dbReference type="EMBL" id="GDJX01023997">
    <property type="protein sequence ID" value="JAT43939.1"/>
    <property type="molecule type" value="Transcribed_RNA"/>
</dbReference>
<accession>A0A1D1XNI6</accession>
<feature type="chain" id="PRO_5008899603" evidence="4">
    <location>
        <begin position="30"/>
        <end position="181"/>
    </location>
</feature>
<sequence>MPGALPLRMRLPWPVSLAASASLLRAACSLRPCTLMRVRTRDEVNSFGLHGRCLSSTVEALLEYEKDQLYEDGKMVEKEAALQSALSQLSGDFDKESMLSMRRFFVSHYTPAISTGSLKLDLALGIGGLPKCRGELLKFTGKRHRAKQHLPFMLSRKPKKMEGIVHIWIWRIPWILHLLSR</sequence>
<proteinExistence type="predicted"/>
<organism evidence="6">
    <name type="scientific">Anthurium amnicola</name>
    <dbReference type="NCBI Taxonomy" id="1678845"/>
    <lineage>
        <taxon>Eukaryota</taxon>
        <taxon>Viridiplantae</taxon>
        <taxon>Streptophyta</taxon>
        <taxon>Embryophyta</taxon>
        <taxon>Tracheophyta</taxon>
        <taxon>Spermatophyta</taxon>
        <taxon>Magnoliopsida</taxon>
        <taxon>Liliopsida</taxon>
        <taxon>Araceae</taxon>
        <taxon>Pothoideae</taxon>
        <taxon>Potheae</taxon>
        <taxon>Anthurium</taxon>
    </lineage>
</organism>
<dbReference type="PANTHER" id="PTHR45900">
    <property type="entry name" value="RECA"/>
    <property type="match status" value="1"/>
</dbReference>
<evidence type="ECO:0000256" key="1">
    <source>
        <dbReference type="ARBA" id="ARBA00022741"/>
    </source>
</evidence>
<keyword evidence="3" id="KW-0233">DNA recombination</keyword>
<dbReference type="InterPro" id="IPR013765">
    <property type="entry name" value="DNA_recomb/repair_RecA"/>
</dbReference>
<evidence type="ECO:0000259" key="5">
    <source>
        <dbReference type="Pfam" id="PF00154"/>
    </source>
</evidence>
<keyword evidence="1" id="KW-0547">Nucleotide-binding</keyword>
<dbReference type="AlphaFoldDB" id="A0A1D1XNI6"/>
<feature type="domain" description="RecA-like N-terminal" evidence="5">
    <location>
        <begin position="81"/>
        <end position="133"/>
    </location>
</feature>
<keyword evidence="2" id="KW-0067">ATP-binding</keyword>
<protein>
    <submittedName>
        <fullName evidence="6">DNA repair protein recA 2, mitochondrial</fullName>
    </submittedName>
</protein>
<evidence type="ECO:0000256" key="4">
    <source>
        <dbReference type="SAM" id="SignalP"/>
    </source>
</evidence>
<dbReference type="GO" id="GO:0003697">
    <property type="term" value="F:single-stranded DNA binding"/>
    <property type="evidence" value="ECO:0007669"/>
    <property type="project" value="InterPro"/>
</dbReference>
<dbReference type="InterPro" id="IPR049428">
    <property type="entry name" value="RecA-like_N"/>
</dbReference>